<name>A0A109JDU0_9HYPH</name>
<protein>
    <submittedName>
        <fullName evidence="2">Adenylate cyclase</fullName>
    </submittedName>
</protein>
<dbReference type="AlphaFoldDB" id="A0A109JDU0"/>
<gene>
    <name evidence="2" type="ORF">AS026_13880</name>
</gene>
<accession>A0A109JDU0</accession>
<dbReference type="SUPFAM" id="SSF55073">
    <property type="entry name" value="Nucleotide cyclase"/>
    <property type="match status" value="1"/>
</dbReference>
<evidence type="ECO:0000313" key="3">
    <source>
        <dbReference type="Proteomes" id="UP000068164"/>
    </source>
</evidence>
<dbReference type="GO" id="GO:0035556">
    <property type="term" value="P:intracellular signal transduction"/>
    <property type="evidence" value="ECO:0007669"/>
    <property type="project" value="InterPro"/>
</dbReference>
<dbReference type="SMART" id="SM00044">
    <property type="entry name" value="CYCc"/>
    <property type="match status" value="1"/>
</dbReference>
<dbReference type="PROSITE" id="PS50125">
    <property type="entry name" value="GUANYLATE_CYCLASE_2"/>
    <property type="match status" value="1"/>
</dbReference>
<dbReference type="EMBL" id="LNCD01000105">
    <property type="protein sequence ID" value="KWV47056.1"/>
    <property type="molecule type" value="Genomic_DNA"/>
</dbReference>
<proteinExistence type="predicted"/>
<keyword evidence="3" id="KW-1185">Reference proteome</keyword>
<dbReference type="InterPro" id="IPR050697">
    <property type="entry name" value="Adenylyl/Guanylyl_Cyclase_3/4"/>
</dbReference>
<dbReference type="Pfam" id="PF00211">
    <property type="entry name" value="Guanylate_cyc"/>
    <property type="match status" value="1"/>
</dbReference>
<dbReference type="InterPro" id="IPR001054">
    <property type="entry name" value="A/G_cyclase"/>
</dbReference>
<dbReference type="Gene3D" id="3.30.70.1230">
    <property type="entry name" value="Nucleotide cyclase"/>
    <property type="match status" value="1"/>
</dbReference>
<evidence type="ECO:0000259" key="1">
    <source>
        <dbReference type="PROSITE" id="PS50125"/>
    </source>
</evidence>
<dbReference type="GO" id="GO:0006171">
    <property type="term" value="P:cAMP biosynthetic process"/>
    <property type="evidence" value="ECO:0007669"/>
    <property type="project" value="TreeGrafter"/>
</dbReference>
<organism evidence="2 3">
    <name type="scientific">Rhizobium altiplani</name>
    <dbReference type="NCBI Taxonomy" id="1864509"/>
    <lineage>
        <taxon>Bacteria</taxon>
        <taxon>Pseudomonadati</taxon>
        <taxon>Pseudomonadota</taxon>
        <taxon>Alphaproteobacteria</taxon>
        <taxon>Hyphomicrobiales</taxon>
        <taxon>Rhizobiaceae</taxon>
        <taxon>Rhizobium/Agrobacterium group</taxon>
        <taxon>Rhizobium</taxon>
    </lineage>
</organism>
<reference evidence="2 3" key="1">
    <citation type="submission" date="2015-11" db="EMBL/GenBank/DDBJ databases">
        <title>Draft Genome Sequence of the Strain BR 10423 (Rhizobium sp.) isolated from nodules of Mimosa pudica.</title>
        <authorList>
            <person name="Barauna A.C."/>
            <person name="Zilli J.E."/>
            <person name="Simoes-Araujo J.L."/>
            <person name="Reis V.M."/>
            <person name="James E.K."/>
            <person name="Reis F.B.Jr."/>
            <person name="Rouws L.F."/>
            <person name="Passos S.R."/>
            <person name="Gois S.R."/>
        </authorList>
    </citation>
    <scope>NUCLEOTIDE SEQUENCE [LARGE SCALE GENOMIC DNA]</scope>
    <source>
        <strain evidence="2 3">BR10423</strain>
    </source>
</reference>
<dbReference type="CDD" id="cd07302">
    <property type="entry name" value="CHD"/>
    <property type="match status" value="1"/>
</dbReference>
<dbReference type="InterPro" id="IPR029787">
    <property type="entry name" value="Nucleotide_cyclase"/>
</dbReference>
<evidence type="ECO:0000313" key="2">
    <source>
        <dbReference type="EMBL" id="KWV47056.1"/>
    </source>
</evidence>
<dbReference type="Proteomes" id="UP000068164">
    <property type="component" value="Unassembled WGS sequence"/>
</dbReference>
<dbReference type="FunFam" id="3.30.70.1230:FF:000041">
    <property type="entry name" value="Adenylate cyclase 1"/>
    <property type="match status" value="1"/>
</dbReference>
<dbReference type="PANTHER" id="PTHR43081:SF11">
    <property type="entry name" value="BLR2264 PROTEIN"/>
    <property type="match status" value="1"/>
</dbReference>
<sequence length="408" mass="45474">MQSVSDVPLSFNDQSEGVWPSRRRKIIDWLVTETRDERFIDNIFVQMCQRLRNEGVPVARASLHFRTLHPQWLGARILWRTGLAEAKIDTFGYGVEKTPQFRNSPVNEIFSGAIEVRKNLEAMRDGDGHHQFYDELIRDGLTEYIAWPMEHTLGKRHIATFASDRPGGFSDEHIAFLQDLLPALTLVTEIRLKNILARTLLETYVGPHASGQILAGATTRGSGATVGAAILICDLRDFTTISDQWPRDDVIELLNGYFDAMSEPIEKHGGEILKFMGDGMLAIFPLTDPMACRNLLTAIKEAGAAVAALNEENAREGREVLRYGIGVHVGDVMYGNIGSRRRLDFTVIGPAVNVASRLESLTKEIKRPVLFSRAFVEMASCKEGMESLGAFPLRGLGEPVDVFAFKRS</sequence>
<dbReference type="OrthoDB" id="4565346at2"/>
<dbReference type="GO" id="GO:0004016">
    <property type="term" value="F:adenylate cyclase activity"/>
    <property type="evidence" value="ECO:0007669"/>
    <property type="project" value="UniProtKB-ARBA"/>
</dbReference>
<comment type="caution">
    <text evidence="2">The sequence shown here is derived from an EMBL/GenBank/DDBJ whole genome shotgun (WGS) entry which is preliminary data.</text>
</comment>
<dbReference type="PANTHER" id="PTHR43081">
    <property type="entry name" value="ADENYLATE CYCLASE, TERMINAL-DIFFERENTIATION SPECIFIC-RELATED"/>
    <property type="match status" value="1"/>
</dbReference>
<dbReference type="RefSeq" id="WP_025661843.1">
    <property type="nucleotide sequence ID" value="NZ_LNCD01000105.1"/>
</dbReference>
<feature type="domain" description="Guanylate cyclase" evidence="1">
    <location>
        <begin position="229"/>
        <end position="359"/>
    </location>
</feature>